<accession>A0A438AN97</accession>
<feature type="domain" description="Glycosyl transferase family 1" evidence="6">
    <location>
        <begin position="211"/>
        <end position="383"/>
    </location>
</feature>
<dbReference type="InterPro" id="IPR036412">
    <property type="entry name" value="HAD-like_sf"/>
</dbReference>
<dbReference type="PANTHER" id="PTHR46039:SF5">
    <property type="entry name" value="SUCROSE-PHOSPHATE SYNTHASE 3-RELATED"/>
    <property type="match status" value="1"/>
</dbReference>
<evidence type="ECO:0000313" key="9">
    <source>
        <dbReference type="EMBL" id="RVV99996.1"/>
    </source>
</evidence>
<dbReference type="InterPro" id="IPR044161">
    <property type="entry name" value="SPS"/>
</dbReference>
<dbReference type="GO" id="GO:0046524">
    <property type="term" value="F:sucrose-phosphate synthase activity"/>
    <property type="evidence" value="ECO:0007669"/>
    <property type="project" value="UniProtKB-EC"/>
</dbReference>
<comment type="similarity">
    <text evidence="1">Belongs to the glycosyltransferase 1 family.</text>
</comment>
<evidence type="ECO:0000256" key="4">
    <source>
        <dbReference type="ARBA" id="ARBA00022679"/>
    </source>
</evidence>
<evidence type="ECO:0000256" key="1">
    <source>
        <dbReference type="ARBA" id="ARBA00006530"/>
    </source>
</evidence>
<sequence length="668" mass="71228">MTEDTGGHIAYVLGAAQAQARRADVAQVDIVTRAFEDRRLGAIHAMPREAVAPGLDILRLRTARSDYLDKDALEQEIPALRDAFLGLLRRMPLRPDILHAHFADAAQLAQAAEHAFGLPWIYSSHSLALDKLGGAQVLPGSGMARRIARERAAITGASAIIASSRDEAERQIVAYAAQAEGRTHRVAPGGTAARSRDTARARALIAPFLRAPDLPVILAVARPIRKKNLAGLVTAYAADPALRARANLVILAGQRQGLRGQGAEADGVFAELFDLIDRHDLWGHVALPRQHGAGDVAALYALAARGGVFVNPAQHEPFGLTLIEAAQADVPLVATRNGGPADILRSLGAGELTDPADPLDIADALRRTLDDPRRAARARAAGQRARRIYDWDRWAARVHGIQAALLRDRRQGGPVTHHRALRATRLLACDIDGTLTGDRTAAARFAGWHATREPGVRFAVATGRSVVEARRVLADWGLPEPDVFITSVGTEIWRRSAGDLLTLCPDFAAHVTQGWARADIAATIDELDVPQQPAWDQRRWKLSYFGTAQEAARIEQALAQAGLRARVVASHGRLIDVLPPQAGKAATIRFEAARHGLPDTACITAGDSGNDLDMLAGFANAIIPANASSEVAGVARAYRARAAHADGVLEGLGRFGLAAPSGFAVAAE</sequence>
<evidence type="ECO:0000256" key="3">
    <source>
        <dbReference type="ARBA" id="ARBA00022676"/>
    </source>
</evidence>
<dbReference type="Pfam" id="PF05116">
    <property type="entry name" value="S6PP"/>
    <property type="match status" value="1"/>
</dbReference>
<reference evidence="9 10" key="1">
    <citation type="submission" date="2018-11" db="EMBL/GenBank/DDBJ databases">
        <title>Mesobaculum littorinae gen. nov., sp. nov., isolated from Littorina scabra that represents a novel genus of the order Rhodobacteraceae.</title>
        <authorList>
            <person name="Li F."/>
        </authorList>
    </citation>
    <scope>NUCLEOTIDE SEQUENCE [LARGE SCALE GENOMIC DNA]</scope>
    <source>
        <strain evidence="9 10">M0103</strain>
    </source>
</reference>
<protein>
    <recommendedName>
        <fullName evidence="2">sucrose-phosphate synthase</fullName>
        <ecNumber evidence="2">2.4.1.14</ecNumber>
    </recommendedName>
</protein>
<evidence type="ECO:0000256" key="2">
    <source>
        <dbReference type="ARBA" id="ARBA00012536"/>
    </source>
</evidence>
<evidence type="ECO:0000259" key="8">
    <source>
        <dbReference type="Pfam" id="PF13579"/>
    </source>
</evidence>
<comment type="caution">
    <text evidence="9">The sequence shown here is derived from an EMBL/GenBank/DDBJ whole genome shotgun (WGS) entry which is preliminary data.</text>
</comment>
<dbReference type="EC" id="2.4.1.14" evidence="2"/>
<dbReference type="InterPro" id="IPR028098">
    <property type="entry name" value="Glyco_trans_4-like_N"/>
</dbReference>
<comment type="catalytic activity">
    <reaction evidence="5">
        <text>beta-D-fructose 6-phosphate + UDP-alpha-D-glucose = sucrose 6(F)-phosphate + UDP + H(+)</text>
        <dbReference type="Rhea" id="RHEA:22172"/>
        <dbReference type="ChEBI" id="CHEBI:15378"/>
        <dbReference type="ChEBI" id="CHEBI:57634"/>
        <dbReference type="ChEBI" id="CHEBI:57723"/>
        <dbReference type="ChEBI" id="CHEBI:58223"/>
        <dbReference type="ChEBI" id="CHEBI:58885"/>
        <dbReference type="EC" id="2.4.1.14"/>
    </reaction>
</comment>
<dbReference type="Pfam" id="PF13579">
    <property type="entry name" value="Glyco_trans_4_4"/>
    <property type="match status" value="1"/>
</dbReference>
<dbReference type="NCBIfam" id="TIGR01484">
    <property type="entry name" value="HAD-SF-IIB"/>
    <property type="match status" value="1"/>
</dbReference>
<dbReference type="AlphaFoldDB" id="A0A438AN97"/>
<organism evidence="9 10">
    <name type="scientific">Mesobaculum littorinae</name>
    <dbReference type="NCBI Taxonomy" id="2486419"/>
    <lineage>
        <taxon>Bacteria</taxon>
        <taxon>Pseudomonadati</taxon>
        <taxon>Pseudomonadota</taxon>
        <taxon>Alphaproteobacteria</taxon>
        <taxon>Rhodobacterales</taxon>
        <taxon>Roseobacteraceae</taxon>
        <taxon>Mesobaculum</taxon>
    </lineage>
</organism>
<proteinExistence type="inferred from homology"/>
<evidence type="ECO:0000259" key="6">
    <source>
        <dbReference type="Pfam" id="PF00534"/>
    </source>
</evidence>
<dbReference type="GO" id="GO:0016791">
    <property type="term" value="F:phosphatase activity"/>
    <property type="evidence" value="ECO:0007669"/>
    <property type="project" value="UniProtKB-ARBA"/>
</dbReference>
<dbReference type="SUPFAM" id="SSF53756">
    <property type="entry name" value="UDP-Glycosyltransferase/glycogen phosphorylase"/>
    <property type="match status" value="1"/>
</dbReference>
<evidence type="ECO:0000313" key="10">
    <source>
        <dbReference type="Proteomes" id="UP000285908"/>
    </source>
</evidence>
<feature type="domain" description="Glycosyltransferase subfamily 4-like N-terminal" evidence="8">
    <location>
        <begin position="6"/>
        <end position="171"/>
    </location>
</feature>
<dbReference type="InterPro" id="IPR001296">
    <property type="entry name" value="Glyco_trans_1"/>
</dbReference>
<dbReference type="Gene3D" id="3.40.50.1000">
    <property type="entry name" value="HAD superfamily/HAD-like"/>
    <property type="match status" value="1"/>
</dbReference>
<keyword evidence="4" id="KW-0808">Transferase</keyword>
<dbReference type="SFLD" id="SFLDG01140">
    <property type="entry name" value="C2.B:_Phosphomannomutase_and_P"/>
    <property type="match status" value="1"/>
</dbReference>
<dbReference type="Pfam" id="PF00534">
    <property type="entry name" value="Glycos_transf_1"/>
    <property type="match status" value="1"/>
</dbReference>
<dbReference type="InterPro" id="IPR006380">
    <property type="entry name" value="SPP-like_dom"/>
</dbReference>
<dbReference type="Gene3D" id="3.90.1070.10">
    <property type="match status" value="1"/>
</dbReference>
<dbReference type="EMBL" id="RQXX01000001">
    <property type="protein sequence ID" value="RVV99996.1"/>
    <property type="molecule type" value="Genomic_DNA"/>
</dbReference>
<dbReference type="OrthoDB" id="7847955at2"/>
<evidence type="ECO:0000256" key="5">
    <source>
        <dbReference type="ARBA" id="ARBA00047471"/>
    </source>
</evidence>
<gene>
    <name evidence="9" type="ORF">EKE94_01845</name>
</gene>
<name>A0A438AN97_9RHOB</name>
<dbReference type="PANTHER" id="PTHR46039">
    <property type="entry name" value="SUCROSE-PHOSPHATE SYNTHASE 3-RELATED"/>
    <property type="match status" value="1"/>
</dbReference>
<dbReference type="InterPro" id="IPR006379">
    <property type="entry name" value="HAD-SF_hydro_IIB"/>
</dbReference>
<keyword evidence="9" id="KW-0378">Hydrolase</keyword>
<feature type="domain" description="Sucrose phosphatase-like" evidence="7">
    <location>
        <begin position="425"/>
        <end position="656"/>
    </location>
</feature>
<dbReference type="Proteomes" id="UP000285908">
    <property type="component" value="Unassembled WGS sequence"/>
</dbReference>
<dbReference type="InterPro" id="IPR023214">
    <property type="entry name" value="HAD_sf"/>
</dbReference>
<dbReference type="SUPFAM" id="SSF56784">
    <property type="entry name" value="HAD-like"/>
    <property type="match status" value="1"/>
</dbReference>
<keyword evidence="10" id="KW-1185">Reference proteome</keyword>
<dbReference type="Gene3D" id="3.40.50.2000">
    <property type="entry name" value="Glycogen Phosphorylase B"/>
    <property type="match status" value="2"/>
</dbReference>
<dbReference type="SFLD" id="SFLDG01141">
    <property type="entry name" value="C2.B.1:_Sucrose_Phosphatase_Li"/>
    <property type="match status" value="1"/>
</dbReference>
<evidence type="ECO:0000259" key="7">
    <source>
        <dbReference type="Pfam" id="PF05116"/>
    </source>
</evidence>
<dbReference type="SFLD" id="SFLDS00003">
    <property type="entry name" value="Haloacid_Dehalogenase"/>
    <property type="match status" value="1"/>
</dbReference>
<keyword evidence="3" id="KW-0328">Glycosyltransferase</keyword>